<sequence length="73" mass="8434">MILLGEDELKLLDYICRNPKVAVEELLEGFCREAGVERARARRMLRALERAGKVRIVVTEGYRYHAEPTECRA</sequence>
<organism evidence="1">
    <name type="scientific">Thermofilum pendens</name>
    <dbReference type="NCBI Taxonomy" id="2269"/>
    <lineage>
        <taxon>Archaea</taxon>
        <taxon>Thermoproteota</taxon>
        <taxon>Thermoprotei</taxon>
        <taxon>Thermofilales</taxon>
        <taxon>Thermofilaceae</taxon>
        <taxon>Thermofilum</taxon>
    </lineage>
</organism>
<accession>A0A7J3X504</accession>
<dbReference type="InterPro" id="IPR036390">
    <property type="entry name" value="WH_DNA-bd_sf"/>
</dbReference>
<dbReference type="SUPFAM" id="SSF46785">
    <property type="entry name" value="Winged helix' DNA-binding domain"/>
    <property type="match status" value="1"/>
</dbReference>
<protein>
    <recommendedName>
        <fullName evidence="2">ArsR family transcriptional regulator</fullName>
    </recommendedName>
</protein>
<comment type="caution">
    <text evidence="1">The sequence shown here is derived from an EMBL/GenBank/DDBJ whole genome shotgun (WGS) entry which is preliminary data.</text>
</comment>
<gene>
    <name evidence="1" type="ORF">ENM88_00995</name>
</gene>
<name>A0A7J3X504_THEPE</name>
<dbReference type="EMBL" id="DRZM01000033">
    <property type="protein sequence ID" value="HHP04310.1"/>
    <property type="molecule type" value="Genomic_DNA"/>
</dbReference>
<proteinExistence type="predicted"/>
<evidence type="ECO:0000313" key="1">
    <source>
        <dbReference type="EMBL" id="HHP04310.1"/>
    </source>
</evidence>
<evidence type="ECO:0008006" key="2">
    <source>
        <dbReference type="Google" id="ProtNLM"/>
    </source>
</evidence>
<dbReference type="AlphaFoldDB" id="A0A7J3X504"/>
<reference evidence="1" key="1">
    <citation type="journal article" date="2020" name="mSystems">
        <title>Genome- and Community-Level Interaction Insights into Carbon Utilization and Element Cycling Functions of Hydrothermarchaeota in Hydrothermal Sediment.</title>
        <authorList>
            <person name="Zhou Z."/>
            <person name="Liu Y."/>
            <person name="Xu W."/>
            <person name="Pan J."/>
            <person name="Luo Z.H."/>
            <person name="Li M."/>
        </authorList>
    </citation>
    <scope>NUCLEOTIDE SEQUENCE [LARGE SCALE GENOMIC DNA]</scope>
    <source>
        <strain evidence="1">SpSt-1125</strain>
    </source>
</reference>